<dbReference type="AlphaFoldDB" id="A0A0G4FVI9"/>
<sequence length="462" mass="51055">MADGGGDEANVGVDAEEDEDNGEEEQKADVRKLRALFERKDEHTSSSALNPEGFRQQQQNQARHEREEHAKAREKLQHPNSTESLEQLFFRTQREQHHIEMIEHYMRLYSSKKASDRDKVFSRLYEKIRGEDRSSESFIPLLQRMLWERGRASGSPPQQRQMDPPRPRERRKSEGAESCRTGTDCGEAPSPASSSQGIPFREAKQLFEALVAAGDQSPSPSLLSSPQLAPWRLARSTPASPAPRWTDAPDASPILNHTFPLMSDARRRRHSADRSSPQRADVASIALPRIVGDLSPVVSTGRRADHREAPHRHSRPPLPPSMPPIGALPSAPSPSRPHPAASVPSPVHRHKRISQGRAIHERLYWRMGNYLSTSVVDQPPPTANHDSNEGSGLQRRFLDAGSAAVRQDGGMSAHSSHDGRVSSTSEHSSGLLAPAASGVPLKPHFRGLKSLSTRGNETDSRG</sequence>
<dbReference type="EMBL" id="CDMY01000503">
    <property type="protein sequence ID" value="CEM18556.1"/>
    <property type="molecule type" value="Genomic_DNA"/>
</dbReference>
<dbReference type="VEuPathDB" id="CryptoDB:Vbra_9433"/>
<dbReference type="InParanoid" id="A0A0G4FVI9"/>
<dbReference type="Proteomes" id="UP000041254">
    <property type="component" value="Unassembled WGS sequence"/>
</dbReference>
<keyword evidence="3" id="KW-1185">Reference proteome</keyword>
<evidence type="ECO:0000256" key="1">
    <source>
        <dbReference type="SAM" id="MobiDB-lite"/>
    </source>
</evidence>
<feature type="region of interest" description="Disordered" evidence="1">
    <location>
        <begin position="296"/>
        <end position="355"/>
    </location>
</feature>
<feature type="compositionally biased region" description="Basic and acidic residues" evidence="1">
    <location>
        <begin position="163"/>
        <end position="177"/>
    </location>
</feature>
<proteinExistence type="predicted"/>
<feature type="compositionally biased region" description="Basic and acidic residues" evidence="1">
    <location>
        <begin position="62"/>
        <end position="77"/>
    </location>
</feature>
<feature type="compositionally biased region" description="Basic and acidic residues" evidence="1">
    <location>
        <begin position="24"/>
        <end position="44"/>
    </location>
</feature>
<feature type="region of interest" description="Disordered" evidence="1">
    <location>
        <begin position="404"/>
        <end position="462"/>
    </location>
</feature>
<reference evidence="2 3" key="1">
    <citation type="submission" date="2014-11" db="EMBL/GenBank/DDBJ databases">
        <authorList>
            <person name="Zhu J."/>
            <person name="Qi W."/>
            <person name="Song R."/>
        </authorList>
    </citation>
    <scope>NUCLEOTIDE SEQUENCE [LARGE SCALE GENOMIC DNA]</scope>
</reference>
<feature type="region of interest" description="Disordered" evidence="1">
    <location>
        <begin position="235"/>
        <end position="280"/>
    </location>
</feature>
<accession>A0A0G4FVI9</accession>
<feature type="region of interest" description="Disordered" evidence="1">
    <location>
        <begin position="149"/>
        <end position="197"/>
    </location>
</feature>
<protein>
    <submittedName>
        <fullName evidence="2">Uncharacterized protein</fullName>
    </submittedName>
</protein>
<name>A0A0G4FVI9_VITBC</name>
<feature type="compositionally biased region" description="Acidic residues" evidence="1">
    <location>
        <begin position="14"/>
        <end position="23"/>
    </location>
</feature>
<evidence type="ECO:0000313" key="3">
    <source>
        <dbReference type="Proteomes" id="UP000041254"/>
    </source>
</evidence>
<evidence type="ECO:0000313" key="2">
    <source>
        <dbReference type="EMBL" id="CEM18556.1"/>
    </source>
</evidence>
<feature type="compositionally biased region" description="Polar residues" evidence="1">
    <location>
        <begin position="45"/>
        <end position="61"/>
    </location>
</feature>
<feature type="region of interest" description="Disordered" evidence="1">
    <location>
        <begin position="1"/>
        <end position="85"/>
    </location>
</feature>
<gene>
    <name evidence="2" type="ORF">Vbra_9433</name>
</gene>
<organism evidence="2 3">
    <name type="scientific">Vitrella brassicaformis (strain CCMP3155)</name>
    <dbReference type="NCBI Taxonomy" id="1169540"/>
    <lineage>
        <taxon>Eukaryota</taxon>
        <taxon>Sar</taxon>
        <taxon>Alveolata</taxon>
        <taxon>Colpodellida</taxon>
        <taxon>Vitrellaceae</taxon>
        <taxon>Vitrella</taxon>
    </lineage>
</organism>